<evidence type="ECO:0000313" key="2">
    <source>
        <dbReference type="Proteomes" id="UP000821865"/>
    </source>
</evidence>
<accession>A0ACB8DE39</accession>
<protein>
    <submittedName>
        <fullName evidence="1">Uncharacterized protein</fullName>
    </submittedName>
</protein>
<reference evidence="1" key="1">
    <citation type="submission" date="2020-05" db="EMBL/GenBank/DDBJ databases">
        <title>Large-scale comparative analyses of tick genomes elucidate their genetic diversity and vector capacities.</title>
        <authorList>
            <person name="Jia N."/>
            <person name="Wang J."/>
            <person name="Shi W."/>
            <person name="Du L."/>
            <person name="Sun Y."/>
            <person name="Zhan W."/>
            <person name="Jiang J."/>
            <person name="Wang Q."/>
            <person name="Zhang B."/>
            <person name="Ji P."/>
            <person name="Sakyi L.B."/>
            <person name="Cui X."/>
            <person name="Yuan T."/>
            <person name="Jiang B."/>
            <person name="Yang W."/>
            <person name="Lam T.T.-Y."/>
            <person name="Chang Q."/>
            <person name="Ding S."/>
            <person name="Wang X."/>
            <person name="Zhu J."/>
            <person name="Ruan X."/>
            <person name="Zhao L."/>
            <person name="Wei J."/>
            <person name="Que T."/>
            <person name="Du C."/>
            <person name="Cheng J."/>
            <person name="Dai P."/>
            <person name="Han X."/>
            <person name="Huang E."/>
            <person name="Gao Y."/>
            <person name="Liu J."/>
            <person name="Shao H."/>
            <person name="Ye R."/>
            <person name="Li L."/>
            <person name="Wei W."/>
            <person name="Wang X."/>
            <person name="Wang C."/>
            <person name="Yang T."/>
            <person name="Huo Q."/>
            <person name="Li W."/>
            <person name="Guo W."/>
            <person name="Chen H."/>
            <person name="Zhou L."/>
            <person name="Ni X."/>
            <person name="Tian J."/>
            <person name="Zhou Y."/>
            <person name="Sheng Y."/>
            <person name="Liu T."/>
            <person name="Pan Y."/>
            <person name="Xia L."/>
            <person name="Li J."/>
            <person name="Zhao F."/>
            <person name="Cao W."/>
        </authorList>
    </citation>
    <scope>NUCLEOTIDE SEQUENCE</scope>
    <source>
        <strain evidence="1">Dsil-2018</strain>
    </source>
</reference>
<gene>
    <name evidence="1" type="ORF">HPB49_015211</name>
</gene>
<comment type="caution">
    <text evidence="1">The sequence shown here is derived from an EMBL/GenBank/DDBJ whole genome shotgun (WGS) entry which is preliminary data.</text>
</comment>
<organism evidence="1 2">
    <name type="scientific">Dermacentor silvarum</name>
    <name type="common">Tick</name>
    <dbReference type="NCBI Taxonomy" id="543639"/>
    <lineage>
        <taxon>Eukaryota</taxon>
        <taxon>Metazoa</taxon>
        <taxon>Ecdysozoa</taxon>
        <taxon>Arthropoda</taxon>
        <taxon>Chelicerata</taxon>
        <taxon>Arachnida</taxon>
        <taxon>Acari</taxon>
        <taxon>Parasitiformes</taxon>
        <taxon>Ixodida</taxon>
        <taxon>Ixodoidea</taxon>
        <taxon>Ixodidae</taxon>
        <taxon>Rhipicephalinae</taxon>
        <taxon>Dermacentor</taxon>
    </lineage>
</organism>
<sequence>MPRAGPVTYILFGLSVLWTSSPRTCHVFWVFVSPPFALGQAAFKAVVQGKIAYLCAHAAARTMAPAASALNVLRALGTHGVETHYRQFAEAVTAEKENPCSKSVFSLSEESPMMEILLMACEGLVIFVILSFLHSGHYLDIRSAILPGSIFVRHAREDIRDEDVKAEKELAERLAATPELEQQGYALVAHDLCKSFGSFQAVKGISLALRRGECFGLLGVNGAGKSTTFQMLAGLLNVSSGDAYMSDVKLSASRRRVRIL</sequence>
<dbReference type="EMBL" id="CM023471">
    <property type="protein sequence ID" value="KAH7966305.1"/>
    <property type="molecule type" value="Genomic_DNA"/>
</dbReference>
<name>A0ACB8DE39_DERSI</name>
<evidence type="ECO:0000313" key="1">
    <source>
        <dbReference type="EMBL" id="KAH7966305.1"/>
    </source>
</evidence>
<proteinExistence type="predicted"/>
<dbReference type="Proteomes" id="UP000821865">
    <property type="component" value="Chromosome 2"/>
</dbReference>
<keyword evidence="2" id="KW-1185">Reference proteome</keyword>